<dbReference type="RefSeq" id="WP_188221715.1">
    <property type="nucleotide sequence ID" value="NZ_NASZ01000064.1"/>
</dbReference>
<comment type="caution">
    <text evidence="1">The sequence shown here is derived from an EMBL/GenBank/DDBJ whole genome shotgun (WGS) entry which is preliminary data.</text>
</comment>
<dbReference type="Proteomes" id="UP000661715">
    <property type="component" value="Unassembled WGS sequence"/>
</dbReference>
<name>A0ABR7UUX7_9FLAO</name>
<accession>A0ABR7UUX7</accession>
<proteinExistence type="predicted"/>
<feature type="non-terminal residue" evidence="1">
    <location>
        <position position="1"/>
    </location>
</feature>
<sequence>PEEPQDPPCTITSCDAGYFLDTDNCECKKIIRCPEGFTLDINGNCIKKVDDDCKNSLPETDITNRLTINPGDIVNLKGPFYFPSINDIPQRLVKVSQGGSTSATLVSGSIVIQHGNYIEVPSLSYTAVTSLAGTIYGIGGFSGKDCPTGATPISPHPSPISPPEESVIVIEALGDTEDPGDSGNPAEQPQEPCMKVCTATQSSITSKITVTKQTGVVMCPC</sequence>
<evidence type="ECO:0000313" key="2">
    <source>
        <dbReference type="Proteomes" id="UP000661715"/>
    </source>
</evidence>
<keyword evidence="2" id="KW-1185">Reference proteome</keyword>
<gene>
    <name evidence="1" type="ORF">B6A10_16320</name>
</gene>
<dbReference type="EMBL" id="NASZ01000064">
    <property type="protein sequence ID" value="MBD0726734.1"/>
    <property type="molecule type" value="Genomic_DNA"/>
</dbReference>
<organism evidence="1 2">
    <name type="scientific">Flavobacterium pokkalii</name>
    <dbReference type="NCBI Taxonomy" id="1940408"/>
    <lineage>
        <taxon>Bacteria</taxon>
        <taxon>Pseudomonadati</taxon>
        <taxon>Bacteroidota</taxon>
        <taxon>Flavobacteriia</taxon>
        <taxon>Flavobacteriales</taxon>
        <taxon>Flavobacteriaceae</taxon>
        <taxon>Flavobacterium</taxon>
    </lineage>
</organism>
<feature type="non-terminal residue" evidence="1">
    <location>
        <position position="221"/>
    </location>
</feature>
<protein>
    <submittedName>
        <fullName evidence="1">Uncharacterized protein</fullName>
    </submittedName>
</protein>
<evidence type="ECO:0000313" key="1">
    <source>
        <dbReference type="EMBL" id="MBD0726734.1"/>
    </source>
</evidence>
<reference evidence="1 2" key="1">
    <citation type="journal article" date="2020" name="Microbiol. Res.">
        <title>Flavobacterium pokkalii sp. nov., a novel plant growth promoting native rhizobacteria isolated from pokkali rice grown in coastal saline affected agricultural regions of southern India, Kerala.</title>
        <authorList>
            <person name="Menon R.R."/>
            <person name="Kumari S."/>
            <person name="Viver T."/>
            <person name="Rameshkumar N."/>
        </authorList>
    </citation>
    <scope>NUCLEOTIDE SEQUENCE [LARGE SCALE GENOMIC DNA]</scope>
    <source>
        <strain evidence="1 2">L1I52</strain>
    </source>
</reference>